<evidence type="ECO:0000256" key="5">
    <source>
        <dbReference type="ARBA" id="ARBA00023004"/>
    </source>
</evidence>
<evidence type="ECO:0000256" key="4">
    <source>
        <dbReference type="ARBA" id="ARBA00023002"/>
    </source>
</evidence>
<dbReference type="GO" id="GO:0009805">
    <property type="term" value="P:coumarin biosynthetic process"/>
    <property type="evidence" value="ECO:0007669"/>
    <property type="project" value="UniProtKB-ARBA"/>
</dbReference>
<evidence type="ECO:0000256" key="1">
    <source>
        <dbReference type="ARBA" id="ARBA00008056"/>
    </source>
</evidence>
<feature type="domain" description="Fe2OG dioxygenase" evidence="7">
    <location>
        <begin position="218"/>
        <end position="318"/>
    </location>
</feature>
<comment type="similarity">
    <text evidence="1 6">Belongs to the iron/ascorbate-dependent oxidoreductase family.</text>
</comment>
<dbReference type="GO" id="GO:0046872">
    <property type="term" value="F:metal ion binding"/>
    <property type="evidence" value="ECO:0007669"/>
    <property type="project" value="UniProtKB-KW"/>
</dbReference>
<dbReference type="SUPFAM" id="SSF51197">
    <property type="entry name" value="Clavaminate synthase-like"/>
    <property type="match status" value="1"/>
</dbReference>
<keyword evidence="9" id="KW-1185">Reference proteome</keyword>
<keyword evidence="3" id="KW-0847">Vitamin C</keyword>
<dbReference type="InterPro" id="IPR026992">
    <property type="entry name" value="DIOX_N"/>
</dbReference>
<evidence type="ECO:0000313" key="9">
    <source>
        <dbReference type="Proteomes" id="UP001454036"/>
    </source>
</evidence>
<dbReference type="Gene3D" id="2.60.120.330">
    <property type="entry name" value="B-lactam Antibiotic, Isopenicillin N Synthase, Chain"/>
    <property type="match status" value="1"/>
</dbReference>
<dbReference type="Pfam" id="PF03171">
    <property type="entry name" value="2OG-FeII_Oxy"/>
    <property type="match status" value="1"/>
</dbReference>
<gene>
    <name evidence="8" type="ORF">LIER_15824</name>
</gene>
<dbReference type="AlphaFoldDB" id="A0AAV3Q4A4"/>
<dbReference type="PROSITE" id="PS51471">
    <property type="entry name" value="FE2OG_OXY"/>
    <property type="match status" value="1"/>
</dbReference>
<organism evidence="8 9">
    <name type="scientific">Lithospermum erythrorhizon</name>
    <name type="common">Purple gromwell</name>
    <name type="synonym">Lithospermum officinale var. erythrorhizon</name>
    <dbReference type="NCBI Taxonomy" id="34254"/>
    <lineage>
        <taxon>Eukaryota</taxon>
        <taxon>Viridiplantae</taxon>
        <taxon>Streptophyta</taxon>
        <taxon>Embryophyta</taxon>
        <taxon>Tracheophyta</taxon>
        <taxon>Spermatophyta</taxon>
        <taxon>Magnoliopsida</taxon>
        <taxon>eudicotyledons</taxon>
        <taxon>Gunneridae</taxon>
        <taxon>Pentapetalae</taxon>
        <taxon>asterids</taxon>
        <taxon>lamiids</taxon>
        <taxon>Boraginales</taxon>
        <taxon>Boraginaceae</taxon>
        <taxon>Boraginoideae</taxon>
        <taxon>Lithospermeae</taxon>
        <taxon>Lithospermum</taxon>
    </lineage>
</organism>
<sequence>MVPAPRIDVFLGYDRERELKSFDETKKGVKGLVDAGVTKIPRIFVRNPSIKMMDGRFDNAKDLKFGIPLIDFNANNENPTLRSDVVKEVGEACKIGVFQVINHGIPLSVIDKMLESVKAFHEQGTETKLQYYTRDSKKSFVYNSNSSLYHLPRTDWRDTFTSVMAPFPPEPEDLPPICREIMLEYSEHMKKLGATLFEVVSEALGLEKNCLSDMECGQGQVLLGHYYPPCPEPDLTLGALKHTDIGFLTLLLQDHIGGLQILHENEWFDVPSTHPGAFVVFVGDLLQLITNDKFKSIYHRVISKREGPRISVASFLRPQVTEAYTSRLYRPIKEFVSKENPPLYKETTFKGYTDLYLQKWQDETPILPYLKLSQESDKDY</sequence>
<evidence type="ECO:0000256" key="2">
    <source>
        <dbReference type="ARBA" id="ARBA00022723"/>
    </source>
</evidence>
<evidence type="ECO:0000313" key="8">
    <source>
        <dbReference type="EMBL" id="GAA0158917.1"/>
    </source>
</evidence>
<keyword evidence="4 6" id="KW-0560">Oxidoreductase</keyword>
<dbReference type="PANTHER" id="PTHR10209">
    <property type="entry name" value="OXIDOREDUCTASE, 2OG-FE II OXYGENASE FAMILY PROTEIN"/>
    <property type="match status" value="1"/>
</dbReference>
<keyword evidence="5 6" id="KW-0408">Iron</keyword>
<dbReference type="GO" id="GO:0031418">
    <property type="term" value="F:L-ascorbic acid binding"/>
    <property type="evidence" value="ECO:0007669"/>
    <property type="project" value="UniProtKB-KW"/>
</dbReference>
<evidence type="ECO:0000256" key="6">
    <source>
        <dbReference type="RuleBase" id="RU003682"/>
    </source>
</evidence>
<dbReference type="InterPro" id="IPR044861">
    <property type="entry name" value="IPNS-like_FE2OG_OXY"/>
</dbReference>
<evidence type="ECO:0000259" key="7">
    <source>
        <dbReference type="PROSITE" id="PS51471"/>
    </source>
</evidence>
<dbReference type="PANTHER" id="PTHR10209:SF884">
    <property type="entry name" value="1-AMINOCYCLOPROPANE-1-CARBOXYLATE OXIDASE HOMOLOG 1-LIKE"/>
    <property type="match status" value="1"/>
</dbReference>
<dbReference type="InterPro" id="IPR005123">
    <property type="entry name" value="Oxoglu/Fe-dep_dioxygenase_dom"/>
</dbReference>
<dbReference type="GO" id="GO:0016706">
    <property type="term" value="F:2-oxoglutarate-dependent dioxygenase activity"/>
    <property type="evidence" value="ECO:0007669"/>
    <property type="project" value="UniProtKB-ARBA"/>
</dbReference>
<comment type="caution">
    <text evidence="8">The sequence shown here is derived from an EMBL/GenBank/DDBJ whole genome shotgun (WGS) entry which is preliminary data.</text>
</comment>
<proteinExistence type="inferred from homology"/>
<dbReference type="Proteomes" id="UP001454036">
    <property type="component" value="Unassembled WGS sequence"/>
</dbReference>
<reference evidence="8 9" key="1">
    <citation type="submission" date="2024-01" db="EMBL/GenBank/DDBJ databases">
        <title>The complete chloroplast genome sequence of Lithospermum erythrorhizon: insights into the phylogenetic relationship among Boraginaceae species and the maternal lineages of purple gromwells.</title>
        <authorList>
            <person name="Okada T."/>
            <person name="Watanabe K."/>
        </authorList>
    </citation>
    <scope>NUCLEOTIDE SEQUENCE [LARGE SCALE GENOMIC DNA]</scope>
</reference>
<dbReference type="EMBL" id="BAABME010003469">
    <property type="protein sequence ID" value="GAA0158917.1"/>
    <property type="molecule type" value="Genomic_DNA"/>
</dbReference>
<dbReference type="GO" id="GO:0002238">
    <property type="term" value="P:response to molecule of fungal origin"/>
    <property type="evidence" value="ECO:0007669"/>
    <property type="project" value="UniProtKB-ARBA"/>
</dbReference>
<dbReference type="Pfam" id="PF14226">
    <property type="entry name" value="DIOX_N"/>
    <property type="match status" value="1"/>
</dbReference>
<protein>
    <submittedName>
        <fullName evidence="8">Oxidoreductase</fullName>
    </submittedName>
</protein>
<keyword evidence="2 6" id="KW-0479">Metal-binding</keyword>
<evidence type="ECO:0000256" key="3">
    <source>
        <dbReference type="ARBA" id="ARBA00022896"/>
    </source>
</evidence>
<name>A0AAV3Q4A4_LITER</name>
<dbReference type="InterPro" id="IPR027443">
    <property type="entry name" value="IPNS-like_sf"/>
</dbReference>
<dbReference type="FunFam" id="2.60.120.330:FF:000005">
    <property type="entry name" value="1-aminocyclopropane-1-carboxylate oxidase homolog 1"/>
    <property type="match status" value="1"/>
</dbReference>
<accession>A0AAV3Q4A4</accession>